<gene>
    <name evidence="10" type="ORF">H8S20_09485</name>
</gene>
<dbReference type="Gene3D" id="3.50.50.60">
    <property type="entry name" value="FAD/NAD(P)-binding domain"/>
    <property type="match status" value="1"/>
</dbReference>
<dbReference type="Gene3D" id="3.90.700.10">
    <property type="entry name" value="Succinate dehydrogenase/fumarate reductase flavoprotein, catalytic domain"/>
    <property type="match status" value="1"/>
</dbReference>
<dbReference type="RefSeq" id="WP_042281510.1">
    <property type="nucleotide sequence ID" value="NZ_JACOOO010000016.1"/>
</dbReference>
<feature type="domain" description="FMN-binding" evidence="9">
    <location>
        <begin position="21"/>
        <end position="94"/>
    </location>
</feature>
<dbReference type="InterPro" id="IPR010960">
    <property type="entry name" value="Flavocytochrome_c"/>
</dbReference>
<evidence type="ECO:0000259" key="9">
    <source>
        <dbReference type="SMART" id="SM00900"/>
    </source>
</evidence>
<dbReference type="SMART" id="SM00900">
    <property type="entry name" value="FMN_bind"/>
    <property type="match status" value="1"/>
</dbReference>
<dbReference type="PANTHER" id="PTHR43400:SF7">
    <property type="entry name" value="FAD-DEPENDENT OXIDOREDUCTASE 2 FAD BINDING DOMAIN-CONTAINING PROTEIN"/>
    <property type="match status" value="1"/>
</dbReference>
<dbReference type="SUPFAM" id="SSF56425">
    <property type="entry name" value="Succinate dehydrogenase/fumarate reductase flavoprotein, catalytic domain"/>
    <property type="match status" value="1"/>
</dbReference>
<dbReference type="EC" id="1.3.99.33" evidence="2 8"/>
<evidence type="ECO:0000256" key="1">
    <source>
        <dbReference type="ARBA" id="ARBA00008040"/>
    </source>
</evidence>
<evidence type="ECO:0000256" key="7">
    <source>
        <dbReference type="ARBA" id="ARBA00049922"/>
    </source>
</evidence>
<comment type="cofactor">
    <cofactor evidence="8">
        <name>FMN</name>
        <dbReference type="ChEBI" id="CHEBI:58210"/>
    </cofactor>
    <text evidence="8">Binds 1 or 2 FMN covalently per subunit.</text>
</comment>
<keyword evidence="5 8" id="KW-0274">FAD</keyword>
<dbReference type="EMBL" id="JACOOO010000016">
    <property type="protein sequence ID" value="MBC5629123.1"/>
    <property type="molecule type" value="Genomic_DNA"/>
</dbReference>
<comment type="caution">
    <text evidence="10">The sequence shown here is derived from an EMBL/GenBank/DDBJ whole genome shotgun (WGS) entry which is preliminary data.</text>
</comment>
<protein>
    <recommendedName>
        <fullName evidence="3 8">Urocanate reductase</fullName>
        <ecNumber evidence="2 8">1.3.99.33</ecNumber>
    </recommendedName>
</protein>
<keyword evidence="11" id="KW-1185">Reference proteome</keyword>
<dbReference type="InterPro" id="IPR003953">
    <property type="entry name" value="FAD-dep_OxRdtase_2_FAD-bd"/>
</dbReference>
<reference evidence="10 11" key="1">
    <citation type="submission" date="2020-08" db="EMBL/GenBank/DDBJ databases">
        <title>Genome public.</title>
        <authorList>
            <person name="Liu C."/>
            <person name="Sun Q."/>
        </authorList>
    </citation>
    <scope>NUCLEOTIDE SEQUENCE [LARGE SCALE GENOMIC DNA]</scope>
    <source>
        <strain evidence="10 11">NSJ-6</strain>
    </source>
</reference>
<dbReference type="InterPro" id="IPR036188">
    <property type="entry name" value="FAD/NAD-bd_sf"/>
</dbReference>
<evidence type="ECO:0000256" key="2">
    <source>
        <dbReference type="ARBA" id="ARBA00013137"/>
    </source>
</evidence>
<keyword evidence="6 8" id="KW-0560">Oxidoreductase</keyword>
<evidence type="ECO:0000256" key="6">
    <source>
        <dbReference type="ARBA" id="ARBA00023002"/>
    </source>
</evidence>
<accession>A0ABR7DEQ5</accession>
<proteinExistence type="inferred from homology"/>
<comment type="similarity">
    <text evidence="1 8">Belongs to the FAD-dependent oxidoreductase 2 family. FRD/SDH subfamily.</text>
</comment>
<evidence type="ECO:0000256" key="8">
    <source>
        <dbReference type="RuleBase" id="RU366062"/>
    </source>
</evidence>
<evidence type="ECO:0000256" key="4">
    <source>
        <dbReference type="ARBA" id="ARBA00022630"/>
    </source>
</evidence>
<dbReference type="PRINTS" id="PR00368">
    <property type="entry name" value="FADPNR"/>
</dbReference>
<dbReference type="Gene3D" id="3.90.1010.20">
    <property type="match status" value="1"/>
</dbReference>
<dbReference type="InterPro" id="IPR050315">
    <property type="entry name" value="FAD-oxidoreductase_2"/>
</dbReference>
<dbReference type="Pfam" id="PF04205">
    <property type="entry name" value="FMN_bind"/>
    <property type="match status" value="1"/>
</dbReference>
<evidence type="ECO:0000256" key="3">
    <source>
        <dbReference type="ARBA" id="ARBA00015872"/>
    </source>
</evidence>
<keyword evidence="4 8" id="KW-0285">Flavoprotein</keyword>
<dbReference type="InterPro" id="IPR007329">
    <property type="entry name" value="FMN-bd"/>
</dbReference>
<evidence type="ECO:0000256" key="5">
    <source>
        <dbReference type="ARBA" id="ARBA00022827"/>
    </source>
</evidence>
<dbReference type="SUPFAM" id="SSF51905">
    <property type="entry name" value="FAD/NAD(P)-binding domain"/>
    <property type="match status" value="1"/>
</dbReference>
<comment type="cofactor">
    <cofactor evidence="8">
        <name>FAD</name>
        <dbReference type="ChEBI" id="CHEBI:57692"/>
    </cofactor>
    <text evidence="8">Binds 1 FAD per subunit.</text>
</comment>
<evidence type="ECO:0000313" key="11">
    <source>
        <dbReference type="Proteomes" id="UP000596929"/>
    </source>
</evidence>
<evidence type="ECO:0000313" key="10">
    <source>
        <dbReference type="EMBL" id="MBC5629123.1"/>
    </source>
</evidence>
<dbReference type="PANTHER" id="PTHR43400">
    <property type="entry name" value="FUMARATE REDUCTASE"/>
    <property type="match status" value="1"/>
</dbReference>
<dbReference type="InterPro" id="IPR027477">
    <property type="entry name" value="Succ_DH/fumarate_Rdtase_cat_sf"/>
</dbReference>
<comment type="catalytic activity">
    <reaction evidence="7 8">
        <text>dihydrourocanate + A = urocanate + AH2</text>
        <dbReference type="Rhea" id="RHEA:36059"/>
        <dbReference type="ChEBI" id="CHEBI:13193"/>
        <dbReference type="ChEBI" id="CHEBI:17499"/>
        <dbReference type="ChEBI" id="CHEBI:27247"/>
        <dbReference type="ChEBI" id="CHEBI:72991"/>
        <dbReference type="EC" id="1.3.99.33"/>
    </reaction>
</comment>
<sequence>MDNYNSSGQNISGTFSGSYKGENGNILLDVVIKENVITHIELLSHTENPGFNKAIVQLTDDIITSNSLDVDIVSGATLTSTSFIKAVEDALKNSGINPSDLKDVSTITTSKDDYLTNNCDILIIGGGGAGLSAAIEASSTSECKVILLEKMSFAGGNTRMSGGEYAAPGNWVQLNEGILDDSIDTFFNDIYYGGKEKGNPELIKVLAENALTNAFWLRDFVGVKYKDTQSWYGGHSYSRTLWPEGDGPKYVDTLISKAVDLGVEFHYNTKANQLLKDGTGRVIGVRAVRNGKIIDYVAQKGVILTTGGFGSNIEMREEYNTVWPTLDESIPTTNSPAIVGDGIKMAEELGANIVNMESIQLYPINNPATGNYYFLDYARLNSNAILVNKHGNRFVNEKETRDNLSASILKQPDSRAFEIIDSTVIKKMNLKETYSSEISKGLAQKVLTIGTLEECADFFDIPYDSLIETAKKYNSYSTTGIDEDFGRTSSLEPVDINGEFIMFAGVVSVHHTMGGVDIDKNARVLDINKIPIPGLYAAGEVTGSIHGGNRLGSLSMPDTVTFGRIAARSAVNMH</sequence>
<organism evidence="10 11">
    <name type="scientific">Clostridium hominis</name>
    <dbReference type="NCBI Taxonomy" id="2763036"/>
    <lineage>
        <taxon>Bacteria</taxon>
        <taxon>Bacillati</taxon>
        <taxon>Bacillota</taxon>
        <taxon>Clostridia</taxon>
        <taxon>Eubacteriales</taxon>
        <taxon>Clostridiaceae</taxon>
        <taxon>Clostridium</taxon>
    </lineage>
</organism>
<dbReference type="Pfam" id="PF00890">
    <property type="entry name" value="FAD_binding_2"/>
    <property type="match status" value="1"/>
</dbReference>
<dbReference type="NCBIfam" id="TIGR01813">
    <property type="entry name" value="flavo_cyto_c"/>
    <property type="match status" value="1"/>
</dbReference>
<name>A0ABR7DEQ5_9CLOT</name>
<dbReference type="Proteomes" id="UP000596929">
    <property type="component" value="Unassembled WGS sequence"/>
</dbReference>